<dbReference type="PANTHER" id="PTHR28004">
    <property type="entry name" value="ZGC:162816-RELATED"/>
    <property type="match status" value="1"/>
</dbReference>
<proteinExistence type="predicted"/>
<dbReference type="CDD" id="cd06813">
    <property type="entry name" value="PLPDE_III_DSD_D-TA_like_2"/>
    <property type="match status" value="1"/>
</dbReference>
<evidence type="ECO:0000259" key="1">
    <source>
        <dbReference type="Pfam" id="PF01168"/>
    </source>
</evidence>
<dbReference type="InterPro" id="IPR051466">
    <property type="entry name" value="D-amino_acid_metab_enzyme"/>
</dbReference>
<feature type="domain" description="Alanine racemase N-terminal" evidence="1">
    <location>
        <begin position="33"/>
        <end position="217"/>
    </location>
</feature>
<dbReference type="Pfam" id="PF01168">
    <property type="entry name" value="Ala_racemase_N"/>
    <property type="match status" value="1"/>
</dbReference>
<dbReference type="Proteomes" id="UP001501161">
    <property type="component" value="Unassembled WGS sequence"/>
</dbReference>
<dbReference type="Gene3D" id="3.20.20.10">
    <property type="entry name" value="Alanine racemase"/>
    <property type="match status" value="1"/>
</dbReference>
<name>A0ABN2XBV3_9ACTN</name>
<sequence length="405" mass="43057">MSDHLVERNRLWARLDQAVAALPEPPSTPIAVVDLDAFDANAADLVRRAGGKPLRVASKSLRVAELVRRALAHDGFSGVLAFTVAEALWLHETGVSDDIVVAYPSVDVAALRRLLASPAAAGAITLMVDDPAHLDVVDAARVVDDVEVRIALDLDAGLRLGGQHIGPRRSPLFDTADVVALARQVLERDGFRLVGVMTYEGQVAGVQDDVPDQRTRSLLVRRLKQASMAQLEVRRREISEAMSRVAELEFWNGGGSGSVEATAADGAVTEIAAGSGLLVPGIFDHYACFEPRPAAYFGLRVTRKPTPAVATVHGGGLIASGATGADRSPVPWAPPGLHLTGLEGAGEVQTPLTGHPAALLRIGDLVWFRHAKSGELFEHVRDVHLVRGGVVTDVVPSYRGCDRAF</sequence>
<gene>
    <name evidence="2" type="ORF">GCM10009726_23970</name>
</gene>
<dbReference type="SUPFAM" id="SSF51419">
    <property type="entry name" value="PLP-binding barrel"/>
    <property type="match status" value="1"/>
</dbReference>
<protein>
    <submittedName>
        <fullName evidence="2">Amino acid deaminase/aldolase</fullName>
    </submittedName>
</protein>
<organism evidence="2 3">
    <name type="scientific">Nocardioides furvisabuli</name>
    <dbReference type="NCBI Taxonomy" id="375542"/>
    <lineage>
        <taxon>Bacteria</taxon>
        <taxon>Bacillati</taxon>
        <taxon>Actinomycetota</taxon>
        <taxon>Actinomycetes</taxon>
        <taxon>Propionibacteriales</taxon>
        <taxon>Nocardioidaceae</taxon>
        <taxon>Nocardioides</taxon>
    </lineage>
</organism>
<dbReference type="EMBL" id="BAAAMQ010000011">
    <property type="protein sequence ID" value="GAA2109174.1"/>
    <property type="molecule type" value="Genomic_DNA"/>
</dbReference>
<reference evidence="3" key="1">
    <citation type="journal article" date="2019" name="Int. J. Syst. Evol. Microbiol.">
        <title>The Global Catalogue of Microorganisms (GCM) 10K type strain sequencing project: providing services to taxonomists for standard genome sequencing and annotation.</title>
        <authorList>
            <consortium name="The Broad Institute Genomics Platform"/>
            <consortium name="The Broad Institute Genome Sequencing Center for Infectious Disease"/>
            <person name="Wu L."/>
            <person name="Ma J."/>
        </authorList>
    </citation>
    <scope>NUCLEOTIDE SEQUENCE [LARGE SCALE GENOMIC DNA]</scope>
    <source>
        <strain evidence="3">JCM 13813</strain>
    </source>
</reference>
<dbReference type="InterPro" id="IPR029066">
    <property type="entry name" value="PLP-binding_barrel"/>
</dbReference>
<dbReference type="RefSeq" id="WP_231251844.1">
    <property type="nucleotide sequence ID" value="NZ_BAAAMQ010000011.1"/>
</dbReference>
<comment type="caution">
    <text evidence="2">The sequence shown here is derived from an EMBL/GenBank/DDBJ whole genome shotgun (WGS) entry which is preliminary data.</text>
</comment>
<evidence type="ECO:0000313" key="3">
    <source>
        <dbReference type="Proteomes" id="UP001501161"/>
    </source>
</evidence>
<dbReference type="PANTHER" id="PTHR28004:SF2">
    <property type="entry name" value="D-SERINE DEHYDRATASE"/>
    <property type="match status" value="1"/>
</dbReference>
<dbReference type="InterPro" id="IPR001608">
    <property type="entry name" value="Ala_racemase_N"/>
</dbReference>
<evidence type="ECO:0000313" key="2">
    <source>
        <dbReference type="EMBL" id="GAA2109174.1"/>
    </source>
</evidence>
<keyword evidence="3" id="KW-1185">Reference proteome</keyword>
<accession>A0ABN2XBV3</accession>